<dbReference type="AlphaFoldDB" id="I4DAV0"/>
<gene>
    <name evidence="1" type="ordered locus">Desaci_4060</name>
</gene>
<reference evidence="1 2" key="1">
    <citation type="journal article" date="2012" name="J. Bacteriol.">
        <title>Complete genome sequences of Desulfosporosinus orientis DSM765T, Desulfosporosinus youngiae DSM17734T, Desulfosporosinus meridiei DSM13257T, and Desulfosporosinus acidiphilus DSM22704T.</title>
        <authorList>
            <person name="Pester M."/>
            <person name="Brambilla E."/>
            <person name="Alazard D."/>
            <person name="Rattei T."/>
            <person name="Weinmaier T."/>
            <person name="Han J."/>
            <person name="Lucas S."/>
            <person name="Lapidus A."/>
            <person name="Cheng J.F."/>
            <person name="Goodwin L."/>
            <person name="Pitluck S."/>
            <person name="Peters L."/>
            <person name="Ovchinnikova G."/>
            <person name="Teshima H."/>
            <person name="Detter J.C."/>
            <person name="Han C.S."/>
            <person name="Tapia R."/>
            <person name="Land M.L."/>
            <person name="Hauser L."/>
            <person name="Kyrpides N.C."/>
            <person name="Ivanova N.N."/>
            <person name="Pagani I."/>
            <person name="Huntmann M."/>
            <person name="Wei C.L."/>
            <person name="Davenport K.W."/>
            <person name="Daligault H."/>
            <person name="Chain P.S."/>
            <person name="Chen A."/>
            <person name="Mavromatis K."/>
            <person name="Markowitz V."/>
            <person name="Szeto E."/>
            <person name="Mikhailova N."/>
            <person name="Pati A."/>
            <person name="Wagner M."/>
            <person name="Woyke T."/>
            <person name="Ollivier B."/>
            <person name="Klenk H.P."/>
            <person name="Spring S."/>
            <person name="Loy A."/>
        </authorList>
    </citation>
    <scope>NUCLEOTIDE SEQUENCE [LARGE SCALE GENOMIC DNA]</scope>
    <source>
        <strain evidence="2">DSM 22704 / JCM 16185 / SJ4</strain>
    </source>
</reference>
<protein>
    <submittedName>
        <fullName evidence="1">Uncharacterized protein</fullName>
    </submittedName>
</protein>
<evidence type="ECO:0000313" key="1">
    <source>
        <dbReference type="EMBL" id="AFM42924.1"/>
    </source>
</evidence>
<dbReference type="RefSeq" id="WP_014828910.1">
    <property type="nucleotide sequence ID" value="NC_018068.1"/>
</dbReference>
<sequence>MSNITNVILGSLKLRYLDTRERWVWVALNLLNDNANGLICRSNGECYNLLELSELIMLDSDKLKDSLYILAEKNFISLEDDINKIKLLLTPEEERKNKLRIAARLRKRRQRSKEMKGMVKVDV</sequence>
<dbReference type="EMBL" id="CP003639">
    <property type="protein sequence ID" value="AFM42924.1"/>
    <property type="molecule type" value="Genomic_DNA"/>
</dbReference>
<accession>I4DAV0</accession>
<keyword evidence="2" id="KW-1185">Reference proteome</keyword>
<proteinExistence type="predicted"/>
<evidence type="ECO:0000313" key="2">
    <source>
        <dbReference type="Proteomes" id="UP000002892"/>
    </source>
</evidence>
<dbReference type="Proteomes" id="UP000002892">
    <property type="component" value="Chromosome"/>
</dbReference>
<dbReference type="KEGG" id="dai:Desaci_4060"/>
<dbReference type="HOGENOM" id="CLU_2011548_0_0_9"/>
<organism evidence="1 2">
    <name type="scientific">Desulfosporosinus acidiphilus (strain DSM 22704 / JCM 16185 / SJ4)</name>
    <dbReference type="NCBI Taxonomy" id="646529"/>
    <lineage>
        <taxon>Bacteria</taxon>
        <taxon>Bacillati</taxon>
        <taxon>Bacillota</taxon>
        <taxon>Clostridia</taxon>
        <taxon>Eubacteriales</taxon>
        <taxon>Desulfitobacteriaceae</taxon>
        <taxon>Desulfosporosinus</taxon>
    </lineage>
</organism>
<name>I4DAV0_DESAJ</name>